<dbReference type="GO" id="GO:0051539">
    <property type="term" value="F:4 iron, 4 sulfur cluster binding"/>
    <property type="evidence" value="ECO:0007669"/>
    <property type="project" value="UniProtKB-KW"/>
</dbReference>
<comment type="caution">
    <text evidence="6">The sequence shown here is derived from an EMBL/GenBank/DDBJ whole genome shotgun (WGS) entry which is preliminary data.</text>
</comment>
<name>A0AAW3ZSA2_9BACT</name>
<keyword evidence="1" id="KW-0004">4Fe-4S</keyword>
<dbReference type="GO" id="GO:0046872">
    <property type="term" value="F:metal ion binding"/>
    <property type="evidence" value="ECO:0007669"/>
    <property type="project" value="UniProtKB-KW"/>
</dbReference>
<dbReference type="PANTHER" id="PTHR24960">
    <property type="entry name" value="PHOTOSYSTEM I IRON-SULFUR CENTER-RELATED"/>
    <property type="match status" value="1"/>
</dbReference>
<dbReference type="CDD" id="cd16373">
    <property type="entry name" value="DMSOR_beta_like"/>
    <property type="match status" value="1"/>
</dbReference>
<dbReference type="Pfam" id="PF00037">
    <property type="entry name" value="Fer4"/>
    <property type="match status" value="1"/>
</dbReference>
<reference evidence="6 7" key="1">
    <citation type="submission" date="2015-08" db="EMBL/GenBank/DDBJ databases">
        <title>Comparative genomics of the Campylobacter concisus group.</title>
        <authorList>
            <person name="Yee E."/>
            <person name="Chapman M.H."/>
            <person name="Huynh S."/>
            <person name="Bono J.L."/>
            <person name="On S.L."/>
            <person name="St Leger J."/>
            <person name="Foster G."/>
            <person name="Parker C.T."/>
            <person name="Miller W.G."/>
        </authorList>
    </citation>
    <scope>NUCLEOTIDE SEQUENCE [LARGE SCALE GENOMIC DNA]</scope>
    <source>
        <strain evidence="6 7">RM9337</strain>
    </source>
</reference>
<accession>A0AAW3ZSA2</accession>
<feature type="domain" description="4Fe-4S ferredoxin-type" evidence="5">
    <location>
        <begin position="188"/>
        <end position="218"/>
    </location>
</feature>
<dbReference type="InterPro" id="IPR017900">
    <property type="entry name" value="4Fe4S_Fe_S_CS"/>
</dbReference>
<feature type="domain" description="4Fe-4S ferredoxin-type" evidence="5">
    <location>
        <begin position="74"/>
        <end position="107"/>
    </location>
</feature>
<dbReference type="Gene3D" id="3.30.70.20">
    <property type="match status" value="2"/>
</dbReference>
<gene>
    <name evidence="6" type="ORF">CCAL9337_02685</name>
</gene>
<dbReference type="InterPro" id="IPR017896">
    <property type="entry name" value="4Fe4S_Fe-S-bd"/>
</dbReference>
<evidence type="ECO:0000256" key="4">
    <source>
        <dbReference type="ARBA" id="ARBA00023014"/>
    </source>
</evidence>
<evidence type="ECO:0000259" key="5">
    <source>
        <dbReference type="PROSITE" id="PS51379"/>
    </source>
</evidence>
<dbReference type="AlphaFoldDB" id="A0AAW3ZSA2"/>
<evidence type="ECO:0000256" key="3">
    <source>
        <dbReference type="ARBA" id="ARBA00023004"/>
    </source>
</evidence>
<protein>
    <submittedName>
        <fullName evidence="6">4Fe-4S dicluster domain-containing protein</fullName>
    </submittedName>
</protein>
<keyword evidence="2" id="KW-0479">Metal-binding</keyword>
<feature type="domain" description="4Fe-4S ferredoxin-type" evidence="5">
    <location>
        <begin position="37"/>
        <end position="67"/>
    </location>
</feature>
<evidence type="ECO:0000313" key="7">
    <source>
        <dbReference type="Proteomes" id="UP000650616"/>
    </source>
</evidence>
<keyword evidence="4" id="KW-0411">Iron-sulfur</keyword>
<sequence length="228" mass="24945">MNRRNFIAFTVVAAGVGYGAGKLLPKTNSHELYLRPPGAVKNFEALCIKCGQCVQVCPYHSINLLDITQGYSNGTSYISPNDRGCYLCDLFPCVLACPSGALDHHTTCISDVLMGIAVLGDVNSCLAYKNENINQNGVLKMLERKTYNEREEALKETIKQRVDNECDLCVRLCPVGDGAIAMRRTKDGANLPDIKEKCVGCGVCAEVCPAQIISIIPNKKYNEIYKEG</sequence>
<keyword evidence="7" id="KW-1185">Reference proteome</keyword>
<dbReference type="EMBL" id="LIWG01000002">
    <property type="protein sequence ID" value="MBE3607637.1"/>
    <property type="molecule type" value="Genomic_DNA"/>
</dbReference>
<proteinExistence type="predicted"/>
<dbReference type="PROSITE" id="PS00198">
    <property type="entry name" value="4FE4S_FER_1"/>
    <property type="match status" value="2"/>
</dbReference>
<dbReference type="PANTHER" id="PTHR24960:SF79">
    <property type="entry name" value="PHOTOSYSTEM I IRON-SULFUR CENTER"/>
    <property type="match status" value="1"/>
</dbReference>
<dbReference type="SUPFAM" id="SSF54862">
    <property type="entry name" value="4Fe-4S ferredoxins"/>
    <property type="match status" value="1"/>
</dbReference>
<dbReference type="InterPro" id="IPR050157">
    <property type="entry name" value="PSI_iron-sulfur_center"/>
</dbReference>
<evidence type="ECO:0000313" key="6">
    <source>
        <dbReference type="EMBL" id="MBE3607637.1"/>
    </source>
</evidence>
<evidence type="ECO:0000256" key="1">
    <source>
        <dbReference type="ARBA" id="ARBA00022485"/>
    </source>
</evidence>
<dbReference type="RefSeq" id="WP_170015621.1">
    <property type="nucleotide sequence ID" value="NZ_CP012545.1"/>
</dbReference>
<dbReference type="Proteomes" id="UP000650616">
    <property type="component" value="Unassembled WGS sequence"/>
</dbReference>
<dbReference type="Pfam" id="PF12838">
    <property type="entry name" value="Fer4_7"/>
    <property type="match status" value="1"/>
</dbReference>
<organism evidence="6 7">
    <name type="scientific">Campylobacter californiensis</name>
    <dbReference type="NCBI Taxonomy" id="1032243"/>
    <lineage>
        <taxon>Bacteria</taxon>
        <taxon>Pseudomonadati</taxon>
        <taxon>Campylobacterota</taxon>
        <taxon>Epsilonproteobacteria</taxon>
        <taxon>Campylobacterales</taxon>
        <taxon>Campylobacteraceae</taxon>
        <taxon>Campylobacter</taxon>
    </lineage>
</organism>
<evidence type="ECO:0000256" key="2">
    <source>
        <dbReference type="ARBA" id="ARBA00022723"/>
    </source>
</evidence>
<keyword evidence="3" id="KW-0408">Iron</keyword>
<dbReference type="PROSITE" id="PS51379">
    <property type="entry name" value="4FE4S_FER_2"/>
    <property type="match status" value="3"/>
</dbReference>